<keyword evidence="1" id="KW-0472">Membrane</keyword>
<keyword evidence="1" id="KW-0812">Transmembrane</keyword>
<proteinExistence type="predicted"/>
<dbReference type="Proteomes" id="UP001060123">
    <property type="component" value="Plasmid pWSM1592_1"/>
</dbReference>
<gene>
    <name evidence="2" type="ORF">N2599_31005</name>
</gene>
<sequence>MKDEGSTRGKAGWCTAAVALVIALAGLLYVYGELLSGDGGQLTIRLRDAVVVGDGG</sequence>
<keyword evidence="2" id="KW-0614">Plasmid</keyword>
<geneLocation type="plasmid" evidence="2 3">
    <name>pWSM1592_1</name>
</geneLocation>
<keyword evidence="1" id="KW-1133">Transmembrane helix</keyword>
<protein>
    <submittedName>
        <fullName evidence="2">Uncharacterized protein</fullName>
    </submittedName>
</protein>
<dbReference type="EMBL" id="CP104144">
    <property type="protein sequence ID" value="UWU17201.1"/>
    <property type="molecule type" value="Genomic_DNA"/>
</dbReference>
<feature type="transmembrane region" description="Helical" evidence="1">
    <location>
        <begin position="12"/>
        <end position="32"/>
    </location>
</feature>
<accession>A0ABY5XRT2</accession>
<dbReference type="RefSeq" id="WP_156915335.1">
    <property type="nucleotide sequence ID" value="NZ_CP104144.1"/>
</dbReference>
<evidence type="ECO:0000256" key="1">
    <source>
        <dbReference type="SAM" id="Phobius"/>
    </source>
</evidence>
<reference evidence="2" key="1">
    <citation type="submission" date="2022-09" db="EMBL/GenBank/DDBJ databases">
        <title>Australian commercial rhizobial inoculants.</title>
        <authorList>
            <person name="Kohlmeier M.G."/>
            <person name="O'Hara G.W."/>
            <person name="Colombi E."/>
            <person name="Ramsay J.P."/>
            <person name="Terpolilli J."/>
        </authorList>
    </citation>
    <scope>NUCLEOTIDE SEQUENCE</scope>
    <source>
        <strain evidence="2">WSM1592</strain>
        <plasmid evidence="2">pWSM1592_1</plasmid>
    </source>
</reference>
<evidence type="ECO:0000313" key="3">
    <source>
        <dbReference type="Proteomes" id="UP001060123"/>
    </source>
</evidence>
<organism evidence="2 3">
    <name type="scientific">Rhizobium sullae</name>
    <name type="common">Rhizobium hedysari</name>
    <dbReference type="NCBI Taxonomy" id="50338"/>
    <lineage>
        <taxon>Bacteria</taxon>
        <taxon>Pseudomonadati</taxon>
        <taxon>Pseudomonadota</taxon>
        <taxon>Alphaproteobacteria</taxon>
        <taxon>Hyphomicrobiales</taxon>
        <taxon>Rhizobiaceae</taxon>
        <taxon>Rhizobium/Agrobacterium group</taxon>
        <taxon>Rhizobium</taxon>
    </lineage>
</organism>
<evidence type="ECO:0000313" key="2">
    <source>
        <dbReference type="EMBL" id="UWU17201.1"/>
    </source>
</evidence>
<keyword evidence="3" id="KW-1185">Reference proteome</keyword>
<name>A0ABY5XRT2_RHISU</name>